<evidence type="ECO:0000313" key="2">
    <source>
        <dbReference type="EMBL" id="SEF85891.1"/>
    </source>
</evidence>
<dbReference type="RefSeq" id="WP_103905492.1">
    <property type="nucleotide sequence ID" value="NZ_CP049246.1"/>
</dbReference>
<dbReference type="InterPro" id="IPR037401">
    <property type="entry name" value="SnoaL-like"/>
</dbReference>
<accession>A0A1H5VGG5</accession>
<dbReference type="Pfam" id="PF12680">
    <property type="entry name" value="SnoaL_2"/>
    <property type="match status" value="1"/>
</dbReference>
<dbReference type="Proteomes" id="UP000236731">
    <property type="component" value="Unassembled WGS sequence"/>
</dbReference>
<proteinExistence type="predicted"/>
<dbReference type="OrthoDB" id="582835at2"/>
<sequence>MANQDVNHGADPREGIIRNYIAGYNAYDLVRMTENLADNMIFENIQAGVVTDSLEGRDAFWEQANSAKDFFSQRKQTITGIRYFENYIEVDIDYVATLAMDLSEEHKQGDQIKLQGRSIFEFNEDGKISVIRDIS</sequence>
<evidence type="ECO:0000259" key="1">
    <source>
        <dbReference type="Pfam" id="PF12680"/>
    </source>
</evidence>
<protein>
    <submittedName>
        <fullName evidence="2">SnoaL-like domain-containing protein</fullName>
    </submittedName>
</protein>
<dbReference type="Gene3D" id="3.10.450.50">
    <property type="match status" value="1"/>
</dbReference>
<feature type="domain" description="SnoaL-like" evidence="1">
    <location>
        <begin position="17"/>
        <end position="129"/>
    </location>
</feature>
<dbReference type="InterPro" id="IPR032710">
    <property type="entry name" value="NTF2-like_dom_sf"/>
</dbReference>
<keyword evidence="3" id="KW-1185">Reference proteome</keyword>
<name>A0A1H5VGG5_9SPHI</name>
<dbReference type="EMBL" id="FNUT01000003">
    <property type="protein sequence ID" value="SEF85891.1"/>
    <property type="molecule type" value="Genomic_DNA"/>
</dbReference>
<evidence type="ECO:0000313" key="3">
    <source>
        <dbReference type="Proteomes" id="UP000236731"/>
    </source>
</evidence>
<reference evidence="3" key="1">
    <citation type="submission" date="2016-10" db="EMBL/GenBank/DDBJ databases">
        <authorList>
            <person name="Varghese N."/>
            <person name="Submissions S."/>
        </authorList>
    </citation>
    <scope>NUCLEOTIDE SEQUENCE [LARGE SCALE GENOMIC DNA]</scope>
    <source>
        <strain evidence="3">DSM 22361</strain>
    </source>
</reference>
<dbReference type="AlphaFoldDB" id="A0A1H5VGG5"/>
<dbReference type="SUPFAM" id="SSF54427">
    <property type="entry name" value="NTF2-like"/>
    <property type="match status" value="1"/>
</dbReference>
<organism evidence="2 3">
    <name type="scientific">Sphingobacterium lactis</name>
    <dbReference type="NCBI Taxonomy" id="797291"/>
    <lineage>
        <taxon>Bacteria</taxon>
        <taxon>Pseudomonadati</taxon>
        <taxon>Bacteroidota</taxon>
        <taxon>Sphingobacteriia</taxon>
        <taxon>Sphingobacteriales</taxon>
        <taxon>Sphingobacteriaceae</taxon>
        <taxon>Sphingobacterium</taxon>
    </lineage>
</organism>
<gene>
    <name evidence="2" type="ORF">SAMN05421877_103115</name>
</gene>